<organism evidence="2 3">
    <name type="scientific">Leptomonas seymouri</name>
    <dbReference type="NCBI Taxonomy" id="5684"/>
    <lineage>
        <taxon>Eukaryota</taxon>
        <taxon>Discoba</taxon>
        <taxon>Euglenozoa</taxon>
        <taxon>Kinetoplastea</taxon>
        <taxon>Metakinetoplastina</taxon>
        <taxon>Trypanosomatida</taxon>
        <taxon>Trypanosomatidae</taxon>
        <taxon>Leishmaniinae</taxon>
        <taxon>Leptomonas</taxon>
    </lineage>
</organism>
<dbReference type="GO" id="GO:0003676">
    <property type="term" value="F:nucleic acid binding"/>
    <property type="evidence" value="ECO:0007669"/>
    <property type="project" value="InterPro"/>
</dbReference>
<comment type="caution">
    <text evidence="2">The sequence shown here is derived from an EMBL/GenBank/DDBJ whole genome shotgun (WGS) entry which is preliminary data.</text>
</comment>
<evidence type="ECO:0000313" key="3">
    <source>
        <dbReference type="Proteomes" id="UP000038009"/>
    </source>
</evidence>
<dbReference type="GO" id="GO:0006388">
    <property type="term" value="P:tRNA splicing, via endonucleolytic cleavage and ligation"/>
    <property type="evidence" value="ECO:0007669"/>
    <property type="project" value="InterPro"/>
</dbReference>
<protein>
    <submittedName>
        <fullName evidence="2">Uncharacterized protein</fullName>
    </submittedName>
</protein>
<name>A0A0N0P4G2_LEPSE</name>
<reference evidence="2 3" key="1">
    <citation type="journal article" date="2015" name="PLoS Pathog.">
        <title>Leptomonas seymouri: Adaptations to the Dixenous Life Cycle Analyzed by Genome Sequencing, Transcriptome Profiling and Co-infection with Leishmania donovani.</title>
        <authorList>
            <person name="Kraeva N."/>
            <person name="Butenko A."/>
            <person name="Hlavacova J."/>
            <person name="Kostygov A."/>
            <person name="Myskova J."/>
            <person name="Grybchuk D."/>
            <person name="Lestinova T."/>
            <person name="Votypka J."/>
            <person name="Volf P."/>
            <person name="Opperdoes F."/>
            <person name="Flegontov P."/>
            <person name="Lukes J."/>
            <person name="Yurchenko V."/>
        </authorList>
    </citation>
    <scope>NUCLEOTIDE SEQUENCE [LARGE SCALE GENOMIC DNA]</scope>
    <source>
        <strain evidence="2 3">ATCC 30220</strain>
    </source>
</reference>
<accession>A0A0N0P4G2</accession>
<sequence length="158" mass="17327">MGTTLSSWLFMRRRPRDSSDDGDEEASTSPEDSCASRTQDADGAAYFADHFPSPLSRHLCSLRYRRTSADKVNSIVCRYVAEDMTTQQTYGCHAHLYETASPDESHGAALAWCVEEGAPISALSLLSLCRVANSCRKKTLLTSLHGEALILTYTATLT</sequence>
<feature type="region of interest" description="Disordered" evidence="1">
    <location>
        <begin position="1"/>
        <end position="37"/>
    </location>
</feature>
<proteinExistence type="predicted"/>
<dbReference type="EMBL" id="LJSK01000231">
    <property type="protein sequence ID" value="KPI84797.1"/>
    <property type="molecule type" value="Genomic_DNA"/>
</dbReference>
<dbReference type="InterPro" id="IPR011856">
    <property type="entry name" value="tRNA_endonuc-like_dom_sf"/>
</dbReference>
<feature type="compositionally biased region" description="Polar residues" evidence="1">
    <location>
        <begin position="27"/>
        <end position="37"/>
    </location>
</feature>
<dbReference type="VEuPathDB" id="TriTrypDB:Lsey_0231_0060"/>
<dbReference type="OrthoDB" id="266757at2759"/>
<evidence type="ECO:0000313" key="2">
    <source>
        <dbReference type="EMBL" id="KPI84797.1"/>
    </source>
</evidence>
<dbReference type="Gene3D" id="3.40.1350.10">
    <property type="match status" value="1"/>
</dbReference>
<dbReference type="Proteomes" id="UP000038009">
    <property type="component" value="Unassembled WGS sequence"/>
</dbReference>
<dbReference type="SUPFAM" id="SSF53032">
    <property type="entry name" value="tRNA-intron endonuclease catalytic domain-like"/>
    <property type="match status" value="1"/>
</dbReference>
<dbReference type="AlphaFoldDB" id="A0A0N0P4G2"/>
<dbReference type="InterPro" id="IPR036167">
    <property type="entry name" value="tRNA_intron_Endo_cat-like_sf"/>
</dbReference>
<dbReference type="GO" id="GO:0005634">
    <property type="term" value="C:nucleus"/>
    <property type="evidence" value="ECO:0007669"/>
    <property type="project" value="UniProtKB-ARBA"/>
</dbReference>
<evidence type="ECO:0000256" key="1">
    <source>
        <dbReference type="SAM" id="MobiDB-lite"/>
    </source>
</evidence>
<keyword evidence="3" id="KW-1185">Reference proteome</keyword>
<dbReference type="OMA" id="RTYGCHA"/>
<gene>
    <name evidence="2" type="ORF">ABL78_6147</name>
</gene>